<name>A0AAV0RX00_9ROSI</name>
<dbReference type="AlphaFoldDB" id="A0AAV0RX00"/>
<dbReference type="EMBL" id="CAMGYJ010000011">
    <property type="protein sequence ID" value="CAI0625398.1"/>
    <property type="molecule type" value="Genomic_DNA"/>
</dbReference>
<dbReference type="Proteomes" id="UP001154282">
    <property type="component" value="Unassembled WGS sequence"/>
</dbReference>
<protein>
    <submittedName>
        <fullName evidence="1">Uncharacterized protein</fullName>
    </submittedName>
</protein>
<keyword evidence="2" id="KW-1185">Reference proteome</keyword>
<gene>
    <name evidence="1" type="ORF">LITE_LOCUS50405</name>
</gene>
<accession>A0AAV0RX00</accession>
<organism evidence="1 2">
    <name type="scientific">Linum tenue</name>
    <dbReference type="NCBI Taxonomy" id="586396"/>
    <lineage>
        <taxon>Eukaryota</taxon>
        <taxon>Viridiplantae</taxon>
        <taxon>Streptophyta</taxon>
        <taxon>Embryophyta</taxon>
        <taxon>Tracheophyta</taxon>
        <taxon>Spermatophyta</taxon>
        <taxon>Magnoliopsida</taxon>
        <taxon>eudicotyledons</taxon>
        <taxon>Gunneridae</taxon>
        <taxon>Pentapetalae</taxon>
        <taxon>rosids</taxon>
        <taxon>fabids</taxon>
        <taxon>Malpighiales</taxon>
        <taxon>Linaceae</taxon>
        <taxon>Linum</taxon>
    </lineage>
</organism>
<sequence length="110" mass="12475">MAMRNCFQVTSSSCKVGISAHCTTHSLASADKLNFPSYTRRRDFNNSLATLPASKPRRSHFICRAQEALDQGIFPPLSLISPLLLRFVFSWLTDKSIAKFWFLTTTVQYL</sequence>
<comment type="caution">
    <text evidence="1">The sequence shown here is derived from an EMBL/GenBank/DDBJ whole genome shotgun (WGS) entry which is preliminary data.</text>
</comment>
<reference evidence="1" key="1">
    <citation type="submission" date="2022-08" db="EMBL/GenBank/DDBJ databases">
        <authorList>
            <person name="Gutierrez-Valencia J."/>
        </authorList>
    </citation>
    <scope>NUCLEOTIDE SEQUENCE</scope>
</reference>
<evidence type="ECO:0000313" key="1">
    <source>
        <dbReference type="EMBL" id="CAI0625398.1"/>
    </source>
</evidence>
<proteinExistence type="predicted"/>
<evidence type="ECO:0000313" key="2">
    <source>
        <dbReference type="Proteomes" id="UP001154282"/>
    </source>
</evidence>